<evidence type="ECO:0000256" key="8">
    <source>
        <dbReference type="ARBA" id="ARBA00022989"/>
    </source>
</evidence>
<keyword evidence="4" id="KW-0813">Transport</keyword>
<evidence type="ECO:0000256" key="16">
    <source>
        <dbReference type="RuleBase" id="RU003945"/>
    </source>
</evidence>
<keyword evidence="21" id="KW-1185">Reference proteome</keyword>
<evidence type="ECO:0000256" key="15">
    <source>
        <dbReference type="ARBA" id="ARBA00033342"/>
    </source>
</evidence>
<evidence type="ECO:0000256" key="17">
    <source>
        <dbReference type="SAM" id="MobiDB-lite"/>
    </source>
</evidence>
<feature type="compositionally biased region" description="Basic residues" evidence="17">
    <location>
        <begin position="339"/>
        <end position="351"/>
    </location>
</feature>
<feature type="transmembrane region" description="Helical" evidence="18">
    <location>
        <begin position="29"/>
        <end position="49"/>
    </location>
</feature>
<dbReference type="GO" id="GO:0032977">
    <property type="term" value="F:membrane insertase activity"/>
    <property type="evidence" value="ECO:0007669"/>
    <property type="project" value="InterPro"/>
</dbReference>
<evidence type="ECO:0000256" key="4">
    <source>
        <dbReference type="ARBA" id="ARBA00022448"/>
    </source>
</evidence>
<feature type="transmembrane region" description="Helical" evidence="18">
    <location>
        <begin position="193"/>
        <end position="218"/>
    </location>
</feature>
<dbReference type="GO" id="GO:0051205">
    <property type="term" value="P:protein insertion into membrane"/>
    <property type="evidence" value="ECO:0007669"/>
    <property type="project" value="TreeGrafter"/>
</dbReference>
<feature type="region of interest" description="Disordered" evidence="17">
    <location>
        <begin position="279"/>
        <end position="351"/>
    </location>
</feature>
<sequence length="351" mass="38024">MPLFANILQPLIDVFEEILKAIHSLGFSWGWSIVGMTIVVRAALVPLAIRQYKSMRSMQRLAPQIKALREKHGSDRERLNQETMKLYQEHRVNPFGACLPLVFQLPVFISLFYMLRHDLRLDICPTLANGQPNPPSNPQACGNIPAAEFLGIPDITSKAVGTTLVILIVLYVGTQLVSTIVMSMPNMDRNQRFLMLGLPFVFIPFVIGFPAGLLVYWITTNIWTLVQQFTIRETLGRRWDRQHEAALEAAGGDASKAFGSGDKGPGFFGSMMARAQNATDAAKTGDANGASAGGKGAASAPAKGSSRPAAAKGKSAATTADADQSSASAPRPAAAPPRSPRKKKKRSGRRR</sequence>
<evidence type="ECO:0000256" key="3">
    <source>
        <dbReference type="ARBA" id="ARBA00015325"/>
    </source>
</evidence>
<dbReference type="InterPro" id="IPR001708">
    <property type="entry name" value="YidC/ALB3/OXA1/COX18"/>
</dbReference>
<keyword evidence="7" id="KW-0653">Protein transport</keyword>
<keyword evidence="6 16" id="KW-0812">Transmembrane</keyword>
<evidence type="ECO:0000256" key="5">
    <source>
        <dbReference type="ARBA" id="ARBA00022475"/>
    </source>
</evidence>
<dbReference type="GO" id="GO:0005886">
    <property type="term" value="C:plasma membrane"/>
    <property type="evidence" value="ECO:0007669"/>
    <property type="project" value="UniProtKB-SubCell"/>
</dbReference>
<keyword evidence="9 18" id="KW-0472">Membrane</keyword>
<evidence type="ECO:0000256" key="9">
    <source>
        <dbReference type="ARBA" id="ARBA00023136"/>
    </source>
</evidence>
<keyword evidence="8 18" id="KW-1133">Transmembrane helix</keyword>
<feature type="compositionally biased region" description="Low complexity" evidence="17">
    <location>
        <begin position="297"/>
        <end position="332"/>
    </location>
</feature>
<feature type="transmembrane region" description="Helical" evidence="18">
    <location>
        <begin position="94"/>
        <end position="115"/>
    </location>
</feature>
<protein>
    <recommendedName>
        <fullName evidence="3">Membrane protein insertase YidC</fullName>
    </recommendedName>
    <alternativeName>
        <fullName evidence="15">Foldase YidC</fullName>
    </alternativeName>
    <alternativeName>
        <fullName evidence="14">Membrane integrase YidC</fullName>
    </alternativeName>
    <alternativeName>
        <fullName evidence="13">Membrane protein YidC</fullName>
    </alternativeName>
</protein>
<dbReference type="InterPro" id="IPR047196">
    <property type="entry name" value="YidC_ALB_C"/>
</dbReference>
<dbReference type="KEGG" id="sbae:DSM104329_05761"/>
<comment type="subcellular location">
    <subcellularLocation>
        <location evidence="1">Cell membrane</location>
        <topology evidence="1">Multi-pass membrane protein</topology>
    </subcellularLocation>
    <subcellularLocation>
        <location evidence="16">Membrane</location>
        <topology evidence="16">Multi-pass membrane protein</topology>
    </subcellularLocation>
</comment>
<feature type="domain" description="Membrane insertase YidC/Oxa/ALB C-terminal" evidence="19">
    <location>
        <begin position="29"/>
        <end position="232"/>
    </location>
</feature>
<dbReference type="AlphaFoldDB" id="A0A9E6Y5G4"/>
<evidence type="ECO:0000313" key="21">
    <source>
        <dbReference type="Proteomes" id="UP001162834"/>
    </source>
</evidence>
<evidence type="ECO:0000256" key="1">
    <source>
        <dbReference type="ARBA" id="ARBA00004651"/>
    </source>
</evidence>
<evidence type="ECO:0000259" key="19">
    <source>
        <dbReference type="Pfam" id="PF02096"/>
    </source>
</evidence>
<accession>A0A9E6Y5G4</accession>
<keyword evidence="10" id="KW-0143">Chaperone</keyword>
<dbReference type="EMBL" id="CP087164">
    <property type="protein sequence ID" value="UGS39325.1"/>
    <property type="molecule type" value="Genomic_DNA"/>
</dbReference>
<gene>
    <name evidence="20" type="primary">yidC</name>
    <name evidence="20" type="ORF">DSM104329_05761</name>
</gene>
<evidence type="ECO:0000256" key="6">
    <source>
        <dbReference type="ARBA" id="ARBA00022692"/>
    </source>
</evidence>
<evidence type="ECO:0000256" key="12">
    <source>
        <dbReference type="ARBA" id="ARBA00026028"/>
    </source>
</evidence>
<evidence type="ECO:0000256" key="13">
    <source>
        <dbReference type="ARBA" id="ARBA00031538"/>
    </source>
</evidence>
<evidence type="ECO:0000313" key="20">
    <source>
        <dbReference type="EMBL" id="UGS39325.1"/>
    </source>
</evidence>
<dbReference type="GO" id="GO:0015031">
    <property type="term" value="P:protein transport"/>
    <property type="evidence" value="ECO:0007669"/>
    <property type="project" value="UniProtKB-KW"/>
</dbReference>
<name>A0A9E6Y5G4_9ACTN</name>
<dbReference type="PANTHER" id="PTHR12428:SF65">
    <property type="entry name" value="CYTOCHROME C OXIDASE ASSEMBLY PROTEIN COX18, MITOCHONDRIAL"/>
    <property type="match status" value="1"/>
</dbReference>
<evidence type="ECO:0000256" key="18">
    <source>
        <dbReference type="SAM" id="Phobius"/>
    </source>
</evidence>
<dbReference type="RefSeq" id="WP_259313329.1">
    <property type="nucleotide sequence ID" value="NZ_CP087164.1"/>
</dbReference>
<comment type="subunit">
    <text evidence="12">Interacts with the Sec translocase complex via SecD. Specifically interacts with transmembrane segments of nascent integral membrane proteins during membrane integration.</text>
</comment>
<dbReference type="NCBIfam" id="TIGR03592">
    <property type="entry name" value="yidC_oxa1_cterm"/>
    <property type="match status" value="1"/>
</dbReference>
<organism evidence="20 21">
    <name type="scientific">Capillimicrobium parvum</name>
    <dbReference type="NCBI Taxonomy" id="2884022"/>
    <lineage>
        <taxon>Bacteria</taxon>
        <taxon>Bacillati</taxon>
        <taxon>Actinomycetota</taxon>
        <taxon>Thermoleophilia</taxon>
        <taxon>Solirubrobacterales</taxon>
        <taxon>Capillimicrobiaceae</taxon>
        <taxon>Capillimicrobium</taxon>
    </lineage>
</organism>
<dbReference type="CDD" id="cd20070">
    <property type="entry name" value="5TM_YidC_Alb3"/>
    <property type="match status" value="1"/>
</dbReference>
<evidence type="ECO:0000256" key="11">
    <source>
        <dbReference type="ARBA" id="ARBA00025034"/>
    </source>
</evidence>
<dbReference type="InterPro" id="IPR028055">
    <property type="entry name" value="YidC/Oxa/ALB_C"/>
</dbReference>
<comment type="similarity">
    <text evidence="2">Belongs to the OXA1/ALB3/YidC family. Type 1 subfamily.</text>
</comment>
<dbReference type="Pfam" id="PF02096">
    <property type="entry name" value="60KD_IMP"/>
    <property type="match status" value="1"/>
</dbReference>
<keyword evidence="5" id="KW-1003">Cell membrane</keyword>
<evidence type="ECO:0000256" key="2">
    <source>
        <dbReference type="ARBA" id="ARBA00010527"/>
    </source>
</evidence>
<evidence type="ECO:0000256" key="10">
    <source>
        <dbReference type="ARBA" id="ARBA00023186"/>
    </source>
</evidence>
<dbReference type="PANTHER" id="PTHR12428">
    <property type="entry name" value="OXA1"/>
    <property type="match status" value="1"/>
</dbReference>
<comment type="function">
    <text evidence="11">Required for the insertion and/or proper folding and/or complex formation of integral membrane proteins into the membrane. Involved in integration of membrane proteins that insert both dependently and independently of the Sec translocase complex, as well as at least some lipoproteins. Aids folding of multispanning membrane proteins.</text>
</comment>
<dbReference type="Proteomes" id="UP001162834">
    <property type="component" value="Chromosome"/>
</dbReference>
<reference evidence="20" key="1">
    <citation type="journal article" date="2022" name="Int. J. Syst. Evol. Microbiol.">
        <title>Pseudomonas aegrilactucae sp. nov. and Pseudomonas morbosilactucae sp. nov., pathogens causing bacterial rot of lettuce in Japan.</title>
        <authorList>
            <person name="Sawada H."/>
            <person name="Fujikawa T."/>
            <person name="Satou M."/>
        </authorList>
    </citation>
    <scope>NUCLEOTIDE SEQUENCE</scope>
    <source>
        <strain evidence="20">0166_1</strain>
    </source>
</reference>
<evidence type="ECO:0000256" key="7">
    <source>
        <dbReference type="ARBA" id="ARBA00022927"/>
    </source>
</evidence>
<proteinExistence type="inferred from homology"/>
<evidence type="ECO:0000256" key="14">
    <source>
        <dbReference type="ARBA" id="ARBA00033245"/>
    </source>
</evidence>
<feature type="transmembrane region" description="Helical" evidence="18">
    <location>
        <begin position="159"/>
        <end position="181"/>
    </location>
</feature>